<reference evidence="2 3" key="1">
    <citation type="journal article" date="2019" name="Int. J. Syst. Evol. Microbiol.">
        <title>Methanofervidicoccus abyssi gen. nov., sp. nov., a hydrogenotrophic methanogen, isolated from a hydrothermal vent chimney in the Mid-Cayman Spreading Center, the Caribbean Sea.</title>
        <authorList>
            <person name="Sakai S."/>
            <person name="Takaki Y."/>
            <person name="Miyazaki M."/>
            <person name="Ogawara M."/>
            <person name="Yanagawa K."/>
            <person name="Miyazaki J."/>
            <person name="Takai K."/>
        </authorList>
    </citation>
    <scope>NUCLEOTIDE SEQUENCE [LARGE SCALE GENOMIC DNA]</scope>
    <source>
        <strain evidence="2 3">HHB</strain>
    </source>
</reference>
<keyword evidence="3" id="KW-1185">Reference proteome</keyword>
<dbReference type="InterPro" id="IPR059016">
    <property type="entry name" value="DUF8148_C"/>
</dbReference>
<evidence type="ECO:0000259" key="1">
    <source>
        <dbReference type="Pfam" id="PF26475"/>
    </source>
</evidence>
<evidence type="ECO:0000313" key="3">
    <source>
        <dbReference type="Proteomes" id="UP000290527"/>
    </source>
</evidence>
<feature type="domain" description="DUF8148" evidence="1">
    <location>
        <begin position="156"/>
        <end position="221"/>
    </location>
</feature>
<comment type="caution">
    <text evidence="2">The sequence shown here is derived from an EMBL/GenBank/DDBJ whole genome shotgun (WGS) entry which is preliminary data.</text>
</comment>
<dbReference type="EMBL" id="BFAX01000003">
    <property type="protein sequence ID" value="GBF36551.1"/>
    <property type="molecule type" value="Genomic_DNA"/>
</dbReference>
<sequence length="352" mass="42837">MQNFELFLNQFYEDLEKRDLTLSDIKKIAINYIKDKSRLTFFEKEFIYMLFNYYLSKCEDIKIILKKKGVSIEDLKEDDLLILDYTTRFNSTSKLRKRIEEFKEKITLAAKSYKYAFFITLTVDPNKNNYKTIKKGLYYNFKKFMDLLKRKFGIKTYIKVLEFTKAGVPHIHLLVFTDKIRVKASNSRGKGKGWKWLISQRWISETWDRYGMGKIVYIYALKRVKNTFTWLNYKPKNCKAKNISDYLTKYLKKAFYEDRELMFYWVYNFRFFTYSRDLTTNKGIKVKIPKYEFLTSIDLSVFPEFSSISDILKYIKDKFRFRRRNYCDYYPDYFRVSSFDTGKPVYSVRFVW</sequence>
<dbReference type="Proteomes" id="UP000290527">
    <property type="component" value="Unassembled WGS sequence"/>
</dbReference>
<evidence type="ECO:0000313" key="2">
    <source>
        <dbReference type="EMBL" id="GBF36551.1"/>
    </source>
</evidence>
<gene>
    <name evidence="2" type="ORF">MHHB_P0781</name>
</gene>
<dbReference type="AlphaFoldDB" id="A0A401HQW6"/>
<protein>
    <recommendedName>
        <fullName evidence="1">DUF8148 domain-containing protein</fullName>
    </recommendedName>
</protein>
<organism evidence="2 3">
    <name type="scientific">Methanofervidicoccus abyssi</name>
    <dbReference type="NCBI Taxonomy" id="2082189"/>
    <lineage>
        <taxon>Archaea</taxon>
        <taxon>Methanobacteriati</taxon>
        <taxon>Methanobacteriota</taxon>
        <taxon>Methanomada group</taxon>
        <taxon>Methanococci</taxon>
        <taxon>Methanococcales</taxon>
        <taxon>Methanofervidicoccus</taxon>
    </lineage>
</organism>
<dbReference type="Pfam" id="PF26475">
    <property type="entry name" value="DUF8148_C"/>
    <property type="match status" value="1"/>
</dbReference>
<name>A0A401HQW6_9EURY</name>
<accession>A0A401HQW6</accession>
<proteinExistence type="predicted"/>